<evidence type="ECO:0000256" key="3">
    <source>
        <dbReference type="ARBA" id="ARBA00016296"/>
    </source>
</evidence>
<evidence type="ECO:0000256" key="4">
    <source>
        <dbReference type="ARBA" id="ARBA00022679"/>
    </source>
</evidence>
<evidence type="ECO:0000256" key="1">
    <source>
        <dbReference type="ARBA" id="ARBA00005790"/>
    </source>
</evidence>
<evidence type="ECO:0000256" key="9">
    <source>
        <dbReference type="HAMAP-Rule" id="MF_00328"/>
    </source>
</evidence>
<comment type="function">
    <text evidence="9">Essential for recycling GMP and indirectly, cGMP.</text>
</comment>
<keyword evidence="4 9" id="KW-0808">Transferase</keyword>
<dbReference type="OrthoDB" id="9808150at2"/>
<dbReference type="EC" id="2.7.4.8" evidence="2 9"/>
<dbReference type="eggNOG" id="COG0194">
    <property type="taxonomic scope" value="Bacteria"/>
</dbReference>
<reference evidence="13" key="2">
    <citation type="submission" date="2012-01" db="EMBL/GenBank/DDBJ databases">
        <title>Complete sequence of chromosome of Marinitoga piezophila KA3.</title>
        <authorList>
            <person name="Lucas S."/>
            <person name="Han J."/>
            <person name="Lapidus A."/>
            <person name="Cheng J.-F."/>
            <person name="Goodwin L."/>
            <person name="Pitluck S."/>
            <person name="Peters L."/>
            <person name="Mikhailova N."/>
            <person name="Teshima H."/>
            <person name="Detter J.C."/>
            <person name="Han C."/>
            <person name="Tapia R."/>
            <person name="Land M."/>
            <person name="Hauser L."/>
            <person name="Kyrpides N."/>
            <person name="Ivanova N."/>
            <person name="Pagani I."/>
            <person name="Jebbar M."/>
            <person name="Vannier P."/>
            <person name="Oger P."/>
            <person name="Cario A."/>
            <person name="Bartlett D."/>
            <person name="Noll K.M."/>
            <person name="Woyke T."/>
        </authorList>
    </citation>
    <scope>NUCLEOTIDE SEQUENCE [LARGE SCALE GENOMIC DNA]</scope>
    <source>
        <strain evidence="13">DSM 14283 / JCM 11233 / KA3</strain>
    </source>
</reference>
<dbReference type="GO" id="GO:0004385">
    <property type="term" value="F:GMP kinase activity"/>
    <property type="evidence" value="ECO:0007669"/>
    <property type="project" value="UniProtKB-UniRule"/>
</dbReference>
<keyword evidence="5 9" id="KW-0547">Nucleotide-binding</keyword>
<keyword evidence="7 9" id="KW-0067">ATP-binding</keyword>
<dbReference type="InterPro" id="IPR020590">
    <property type="entry name" value="Guanylate_kinase_CS"/>
</dbReference>
<dbReference type="PROSITE" id="PS50052">
    <property type="entry name" value="GUANYLATE_KINASE_2"/>
    <property type="match status" value="1"/>
</dbReference>
<evidence type="ECO:0000259" key="11">
    <source>
        <dbReference type="PROSITE" id="PS50052"/>
    </source>
</evidence>
<proteinExistence type="inferred from homology"/>
<dbReference type="InterPro" id="IPR008144">
    <property type="entry name" value="Guanylate_kin-like_dom"/>
</dbReference>
<dbReference type="FunFam" id="3.30.63.10:FF:000002">
    <property type="entry name" value="Guanylate kinase 1"/>
    <property type="match status" value="1"/>
</dbReference>
<reference evidence="12 13" key="1">
    <citation type="journal article" date="2012" name="J. Bacteriol.">
        <title>Complete Genome Sequence of the Thermophilic, Piezophilic, Heterotrophic Bacterium Marinitoga piezophila KA3.</title>
        <authorList>
            <person name="Lucas S."/>
            <person name="Han J."/>
            <person name="Lapidus A."/>
            <person name="Cheng J.F."/>
            <person name="Goodwin L.A."/>
            <person name="Pitluck S."/>
            <person name="Peters L."/>
            <person name="Mikhailova N."/>
            <person name="Teshima H."/>
            <person name="Detter J.C."/>
            <person name="Han C."/>
            <person name="Tapia R."/>
            <person name="Land M."/>
            <person name="Hauser L."/>
            <person name="Kyrpides N.C."/>
            <person name="Ivanova N."/>
            <person name="Pagani I."/>
            <person name="Vannier P."/>
            <person name="Oger P."/>
            <person name="Bartlett D.H."/>
            <person name="Noll K.M."/>
            <person name="Woyke T."/>
            <person name="Jebbar M."/>
        </authorList>
    </citation>
    <scope>NUCLEOTIDE SEQUENCE [LARGE SCALE GENOMIC DNA]</scope>
    <source>
        <strain evidence="13">DSM 14283 / JCM 11233 / KA3</strain>
    </source>
</reference>
<dbReference type="InterPro" id="IPR027417">
    <property type="entry name" value="P-loop_NTPase"/>
</dbReference>
<keyword evidence="9" id="KW-0963">Cytoplasm</keyword>
<dbReference type="Gene3D" id="3.30.63.10">
    <property type="entry name" value="Guanylate Kinase phosphate binding domain"/>
    <property type="match status" value="1"/>
</dbReference>
<organism evidence="12 13">
    <name type="scientific">Marinitoga piezophila (strain DSM 14283 / JCM 11233 / KA3)</name>
    <dbReference type="NCBI Taxonomy" id="443254"/>
    <lineage>
        <taxon>Bacteria</taxon>
        <taxon>Thermotogati</taxon>
        <taxon>Thermotogota</taxon>
        <taxon>Thermotogae</taxon>
        <taxon>Petrotogales</taxon>
        <taxon>Petrotogaceae</taxon>
        <taxon>Marinitoga</taxon>
    </lineage>
</organism>
<evidence type="ECO:0000256" key="2">
    <source>
        <dbReference type="ARBA" id="ARBA00012961"/>
    </source>
</evidence>
<dbReference type="KEGG" id="mpz:Marpi_1556"/>
<evidence type="ECO:0000256" key="8">
    <source>
        <dbReference type="ARBA" id="ARBA00030128"/>
    </source>
</evidence>
<dbReference type="Pfam" id="PF00625">
    <property type="entry name" value="Guanylate_kin"/>
    <property type="match status" value="1"/>
</dbReference>
<accession>H2J4K4</accession>
<dbReference type="InterPro" id="IPR017665">
    <property type="entry name" value="Guanylate_kinase"/>
</dbReference>
<evidence type="ECO:0000313" key="13">
    <source>
        <dbReference type="Proteomes" id="UP000007161"/>
    </source>
</evidence>
<dbReference type="GO" id="GO:0005524">
    <property type="term" value="F:ATP binding"/>
    <property type="evidence" value="ECO:0007669"/>
    <property type="project" value="UniProtKB-UniRule"/>
</dbReference>
<dbReference type="AlphaFoldDB" id="H2J4K4"/>
<comment type="subcellular location">
    <subcellularLocation>
        <location evidence="9">Cytoplasm</location>
    </subcellularLocation>
</comment>
<evidence type="ECO:0000256" key="7">
    <source>
        <dbReference type="ARBA" id="ARBA00022840"/>
    </source>
</evidence>
<dbReference type="HAMAP" id="MF_00328">
    <property type="entry name" value="Guanylate_kinase"/>
    <property type="match status" value="1"/>
</dbReference>
<comment type="similarity">
    <text evidence="1 9">Belongs to the guanylate kinase family.</text>
</comment>
<evidence type="ECO:0000256" key="5">
    <source>
        <dbReference type="ARBA" id="ARBA00022741"/>
    </source>
</evidence>
<dbReference type="STRING" id="443254.Marpi_1556"/>
<evidence type="ECO:0000256" key="10">
    <source>
        <dbReference type="SAM" id="Coils"/>
    </source>
</evidence>
<name>H2J4K4_MARPK</name>
<dbReference type="Gene3D" id="3.40.50.300">
    <property type="entry name" value="P-loop containing nucleotide triphosphate hydrolases"/>
    <property type="match status" value="1"/>
</dbReference>
<feature type="domain" description="Guanylate kinase-like" evidence="11">
    <location>
        <begin position="4"/>
        <end position="183"/>
    </location>
</feature>
<feature type="binding site" evidence="9">
    <location>
        <begin position="11"/>
        <end position="18"/>
    </location>
    <ligand>
        <name>ATP</name>
        <dbReference type="ChEBI" id="CHEBI:30616"/>
    </ligand>
</feature>
<feature type="coiled-coil region" evidence="10">
    <location>
        <begin position="135"/>
        <end position="162"/>
    </location>
</feature>
<dbReference type="EMBL" id="CP003257">
    <property type="protein sequence ID" value="AEX85946.1"/>
    <property type="molecule type" value="Genomic_DNA"/>
</dbReference>
<gene>
    <name evidence="9" type="primary">gmk</name>
    <name evidence="12" type="ordered locus">Marpi_1556</name>
</gene>
<dbReference type="PROSITE" id="PS00856">
    <property type="entry name" value="GUANYLATE_KINASE_1"/>
    <property type="match status" value="1"/>
</dbReference>
<dbReference type="RefSeq" id="WP_014297017.1">
    <property type="nucleotide sequence ID" value="NC_016751.1"/>
</dbReference>
<dbReference type="PANTHER" id="PTHR23117">
    <property type="entry name" value="GUANYLATE KINASE-RELATED"/>
    <property type="match status" value="1"/>
</dbReference>
<dbReference type="NCBIfam" id="TIGR03263">
    <property type="entry name" value="guanyl_kin"/>
    <property type="match status" value="1"/>
</dbReference>
<keyword evidence="6 9" id="KW-0418">Kinase</keyword>
<keyword evidence="13" id="KW-1185">Reference proteome</keyword>
<comment type="catalytic activity">
    <reaction evidence="9">
        <text>GMP + ATP = GDP + ADP</text>
        <dbReference type="Rhea" id="RHEA:20780"/>
        <dbReference type="ChEBI" id="CHEBI:30616"/>
        <dbReference type="ChEBI" id="CHEBI:58115"/>
        <dbReference type="ChEBI" id="CHEBI:58189"/>
        <dbReference type="ChEBI" id="CHEBI:456216"/>
        <dbReference type="EC" id="2.7.4.8"/>
    </reaction>
</comment>
<evidence type="ECO:0000256" key="6">
    <source>
        <dbReference type="ARBA" id="ARBA00022777"/>
    </source>
</evidence>
<dbReference type="PANTHER" id="PTHR23117:SF13">
    <property type="entry name" value="GUANYLATE KINASE"/>
    <property type="match status" value="1"/>
</dbReference>
<dbReference type="GO" id="GO:0005829">
    <property type="term" value="C:cytosol"/>
    <property type="evidence" value="ECO:0007669"/>
    <property type="project" value="TreeGrafter"/>
</dbReference>
<evidence type="ECO:0000313" key="12">
    <source>
        <dbReference type="EMBL" id="AEX85946.1"/>
    </source>
</evidence>
<dbReference type="Proteomes" id="UP000007161">
    <property type="component" value="Chromosome"/>
</dbReference>
<keyword evidence="10" id="KW-0175">Coiled coil</keyword>
<sequence length="207" mass="23986">MTKGILYVVSGPSGVGKSSIIKEAMKRLKGFTFSISYTTRKPRPGEVNGKDYFFVDEKTFDEMVKNNEFLEYAEVHGHKYGTSKSFIKEKINEGFSIVLDIDVQGALNVVKQMRKETVLIFIAPPSYSELKKRLLNRGTEKMEDLKRRLEDAKWELSKINEFDYLIVNEDLNESINQLISIFIAEQIKTERVTEHLGNYSFFKFEEE</sequence>
<protein>
    <recommendedName>
        <fullName evidence="3 9">Guanylate kinase</fullName>
        <ecNumber evidence="2 9">2.7.4.8</ecNumber>
    </recommendedName>
    <alternativeName>
        <fullName evidence="8 9">GMP kinase</fullName>
    </alternativeName>
</protein>
<dbReference type="HOGENOM" id="CLU_001715_1_2_0"/>
<dbReference type="CDD" id="cd00071">
    <property type="entry name" value="GMPK"/>
    <property type="match status" value="1"/>
</dbReference>
<dbReference type="SMART" id="SM00072">
    <property type="entry name" value="GuKc"/>
    <property type="match status" value="1"/>
</dbReference>
<dbReference type="SUPFAM" id="SSF52540">
    <property type="entry name" value="P-loop containing nucleoside triphosphate hydrolases"/>
    <property type="match status" value="1"/>
</dbReference>
<dbReference type="InterPro" id="IPR008145">
    <property type="entry name" value="GK/Ca_channel_bsu"/>
</dbReference>